<organism evidence="1">
    <name type="scientific">Hexamita inflata</name>
    <dbReference type="NCBI Taxonomy" id="28002"/>
    <lineage>
        <taxon>Eukaryota</taxon>
        <taxon>Metamonada</taxon>
        <taxon>Diplomonadida</taxon>
        <taxon>Hexamitidae</taxon>
        <taxon>Hexamitinae</taxon>
        <taxon>Hexamita</taxon>
    </lineage>
</organism>
<evidence type="ECO:0000313" key="3">
    <source>
        <dbReference type="Proteomes" id="UP001642409"/>
    </source>
</evidence>
<sequence length="182" mass="21153">MKLYSFLLNNLSLVFHKLFERQLNSKITHHHRQYVGRKSGLLSAKLQVAHMLNINQNHFAPQNDDTQTDTTHNSAQHYTIWDVVKVDIQNAFNELPHDQIRQALENSAISLQDRRYIFNHLQCSSTTVGGRYSASKIRVSTEMSQLFLACVDPILFELTKEQNIIKLLSYSQIQYVPKNRIQ</sequence>
<dbReference type="Proteomes" id="UP001642409">
    <property type="component" value="Unassembled WGS sequence"/>
</dbReference>
<gene>
    <name evidence="2" type="ORF">HINF_LOCUS15810</name>
    <name evidence="1" type="ORF">HINF_LOCUS355</name>
</gene>
<accession>A0AA86N4I9</accession>
<evidence type="ECO:0000313" key="1">
    <source>
        <dbReference type="EMBL" id="CAI9912710.1"/>
    </source>
</evidence>
<dbReference type="EMBL" id="CATOUU010000003">
    <property type="protein sequence ID" value="CAI9912710.1"/>
    <property type="molecule type" value="Genomic_DNA"/>
</dbReference>
<dbReference type="EMBL" id="CAXDID020000038">
    <property type="protein sequence ID" value="CAL5998591.1"/>
    <property type="molecule type" value="Genomic_DNA"/>
</dbReference>
<keyword evidence="3" id="KW-1185">Reference proteome</keyword>
<reference evidence="1" key="1">
    <citation type="submission" date="2023-06" db="EMBL/GenBank/DDBJ databases">
        <authorList>
            <person name="Kurt Z."/>
        </authorList>
    </citation>
    <scope>NUCLEOTIDE SEQUENCE</scope>
</reference>
<dbReference type="AlphaFoldDB" id="A0AA86N4I9"/>
<name>A0AA86N4I9_9EUKA</name>
<evidence type="ECO:0000313" key="2">
    <source>
        <dbReference type="EMBL" id="CAL5998591.1"/>
    </source>
</evidence>
<reference evidence="2 3" key="2">
    <citation type="submission" date="2024-07" db="EMBL/GenBank/DDBJ databases">
        <authorList>
            <person name="Akdeniz Z."/>
        </authorList>
    </citation>
    <scope>NUCLEOTIDE SEQUENCE [LARGE SCALE GENOMIC DNA]</scope>
</reference>
<protein>
    <submittedName>
        <fullName evidence="2">Hypothetical_protein</fullName>
    </submittedName>
</protein>
<comment type="caution">
    <text evidence="1">The sequence shown here is derived from an EMBL/GenBank/DDBJ whole genome shotgun (WGS) entry which is preliminary data.</text>
</comment>
<proteinExistence type="predicted"/>